<dbReference type="Gene3D" id="3.40.50.2000">
    <property type="entry name" value="Glycogen Phosphorylase B"/>
    <property type="match status" value="2"/>
</dbReference>
<keyword evidence="4" id="KW-0045">Antibiotic biosynthesis</keyword>
<keyword evidence="3" id="KW-0808">Transferase</keyword>
<dbReference type="InterPro" id="IPR010610">
    <property type="entry name" value="EryCIII-like_C"/>
</dbReference>
<gene>
    <name evidence="7" type="ORF">GCM10010449_36830</name>
</gene>
<protein>
    <submittedName>
        <fullName evidence="7">DUF1205 domain-containing protein</fullName>
    </submittedName>
</protein>
<accession>A0ABP6MG08</accession>
<sequence>MRVLLTAFAQDAHLNGIVPLAWALRTAGHEVRVASQPAAVESITRAGLTAVPVGGDHRMDDVIRTVGPGMLVHHLERDYLENRPERLSLDYLRASNAMLTATFYAQINNDTMIDALVDYARFWKPDLVLWEPFTFAGAVAAKASGAAHARLLSFPDLFSNAHLALRERQAKVPGELRDDPLEEWLAYTLERHGADFDPDVVTGQWSVDQMPPGVRMELGLPTVPMRYVPYNGPNPAVVPDWLREPPARRRVCLTLGLTIRDTEFPNAIDVNDVFASIADLDVEVVATLSEKELAQVSRVPDNTRVVDHVALLALMPSCSAIVHHGGAGTWATAAVHGVPQVALGWMWDAIYRAQRVEELGAGLHLHSDGLSVEVLRDKLVRVLEEPSFGEGARRLRRSMLAAPSPNEVVPRIEKLTARHQPVATGR</sequence>
<dbReference type="CDD" id="cd03784">
    <property type="entry name" value="GT1_Gtf-like"/>
    <property type="match status" value="1"/>
</dbReference>
<dbReference type="RefSeq" id="WP_344522059.1">
    <property type="nucleotide sequence ID" value="NZ_BAAAUG010000063.1"/>
</dbReference>
<keyword evidence="2" id="KW-0328">Glycosyltransferase</keyword>
<keyword evidence="8" id="KW-1185">Reference proteome</keyword>
<feature type="domain" description="Erythromycin biosynthesis protein CIII-like N-terminal" evidence="6">
    <location>
        <begin position="22"/>
        <end position="256"/>
    </location>
</feature>
<evidence type="ECO:0000313" key="8">
    <source>
        <dbReference type="Proteomes" id="UP001501637"/>
    </source>
</evidence>
<dbReference type="Proteomes" id="UP001501637">
    <property type="component" value="Unassembled WGS sequence"/>
</dbReference>
<dbReference type="InterPro" id="IPR050426">
    <property type="entry name" value="Glycosyltransferase_28"/>
</dbReference>
<evidence type="ECO:0000256" key="3">
    <source>
        <dbReference type="ARBA" id="ARBA00022679"/>
    </source>
</evidence>
<dbReference type="Pfam" id="PF06722">
    <property type="entry name" value="EryCIII-like_C"/>
    <property type="match status" value="1"/>
</dbReference>
<proteinExistence type="inferred from homology"/>
<dbReference type="InterPro" id="IPR002213">
    <property type="entry name" value="UDP_glucos_trans"/>
</dbReference>
<evidence type="ECO:0000259" key="6">
    <source>
        <dbReference type="Pfam" id="PF21036"/>
    </source>
</evidence>
<dbReference type="Pfam" id="PF21036">
    <property type="entry name" value="EryCIII-like_N"/>
    <property type="match status" value="1"/>
</dbReference>
<evidence type="ECO:0000313" key="7">
    <source>
        <dbReference type="EMBL" id="GAA3111117.1"/>
    </source>
</evidence>
<feature type="domain" description="Erythromycin biosynthesis protein CIII-like C-terminal" evidence="5">
    <location>
        <begin position="273"/>
        <end position="415"/>
    </location>
</feature>
<dbReference type="PANTHER" id="PTHR48050">
    <property type="entry name" value="STEROL 3-BETA-GLUCOSYLTRANSFERASE"/>
    <property type="match status" value="1"/>
</dbReference>
<evidence type="ECO:0000259" key="5">
    <source>
        <dbReference type="Pfam" id="PF06722"/>
    </source>
</evidence>
<organism evidence="7 8">
    <name type="scientific">Streptomyces rectiviolaceus</name>
    <dbReference type="NCBI Taxonomy" id="332591"/>
    <lineage>
        <taxon>Bacteria</taxon>
        <taxon>Bacillati</taxon>
        <taxon>Actinomycetota</taxon>
        <taxon>Actinomycetes</taxon>
        <taxon>Kitasatosporales</taxon>
        <taxon>Streptomycetaceae</taxon>
        <taxon>Streptomyces</taxon>
    </lineage>
</organism>
<dbReference type="EMBL" id="BAAAUG010000063">
    <property type="protein sequence ID" value="GAA3111117.1"/>
    <property type="molecule type" value="Genomic_DNA"/>
</dbReference>
<dbReference type="SUPFAM" id="SSF53756">
    <property type="entry name" value="UDP-Glycosyltransferase/glycogen phosphorylase"/>
    <property type="match status" value="1"/>
</dbReference>
<comment type="similarity">
    <text evidence="1">Belongs to the glycosyltransferase 28 family.</text>
</comment>
<evidence type="ECO:0000256" key="4">
    <source>
        <dbReference type="ARBA" id="ARBA00023194"/>
    </source>
</evidence>
<evidence type="ECO:0000256" key="1">
    <source>
        <dbReference type="ARBA" id="ARBA00006962"/>
    </source>
</evidence>
<dbReference type="NCBIfam" id="TIGR04516">
    <property type="entry name" value="glycosyl_450act"/>
    <property type="match status" value="1"/>
</dbReference>
<evidence type="ECO:0000256" key="2">
    <source>
        <dbReference type="ARBA" id="ARBA00022676"/>
    </source>
</evidence>
<dbReference type="InterPro" id="IPR048284">
    <property type="entry name" value="EryCIII-like_N"/>
</dbReference>
<dbReference type="InterPro" id="IPR030953">
    <property type="entry name" value="Glycosyl_450act"/>
</dbReference>
<name>A0ABP6MG08_9ACTN</name>
<reference evidence="8" key="1">
    <citation type="journal article" date="2019" name="Int. J. Syst. Evol. Microbiol.">
        <title>The Global Catalogue of Microorganisms (GCM) 10K type strain sequencing project: providing services to taxonomists for standard genome sequencing and annotation.</title>
        <authorList>
            <consortium name="The Broad Institute Genomics Platform"/>
            <consortium name="The Broad Institute Genome Sequencing Center for Infectious Disease"/>
            <person name="Wu L."/>
            <person name="Ma J."/>
        </authorList>
    </citation>
    <scope>NUCLEOTIDE SEQUENCE [LARGE SCALE GENOMIC DNA]</scope>
    <source>
        <strain evidence="8">JCM 9092</strain>
    </source>
</reference>
<dbReference type="PANTHER" id="PTHR48050:SF13">
    <property type="entry name" value="STEROL 3-BETA-GLUCOSYLTRANSFERASE UGT80A2"/>
    <property type="match status" value="1"/>
</dbReference>
<comment type="caution">
    <text evidence="7">The sequence shown here is derived from an EMBL/GenBank/DDBJ whole genome shotgun (WGS) entry which is preliminary data.</text>
</comment>